<name>V5YQH4_9BURK</name>
<proteinExistence type="predicted"/>
<reference evidence="1" key="2">
    <citation type="submission" date="2024-06" db="EMBL/GenBank/DDBJ databases">
        <authorList>
            <person name="Sakai Y."/>
            <person name="Fujii T."/>
        </authorList>
    </citation>
    <scope>NUCLEOTIDE SEQUENCE</scope>
    <source>
        <strain evidence="1">M701</strain>
        <plasmid evidence="1">pM7012</plasmid>
    </source>
</reference>
<geneLocation type="plasmid" evidence="1">
    <name>pM7012</name>
</geneLocation>
<dbReference type="EMBL" id="AB853026">
    <property type="protein sequence ID" value="BAO19186.1"/>
    <property type="molecule type" value="Genomic_DNA"/>
</dbReference>
<dbReference type="RefSeq" id="WP_023842727.1">
    <property type="nucleotide sequence ID" value="NC_022995.1"/>
</dbReference>
<sequence length="127" mass="14242">MESEKTQTRVEANDTYLAPAHGWTCFHCGETFTTVGSARTHFGAMPTAEPGCMVRVSLGAERGLLMALREAESLLARYMNEDTDLHRSMYQMQARHADQLRVAEEAGYERGLRDALLERPTREGAHL</sequence>
<evidence type="ECO:0008006" key="2">
    <source>
        <dbReference type="Google" id="ProtNLM"/>
    </source>
</evidence>
<dbReference type="AlphaFoldDB" id="V5YQH4"/>
<organism evidence="1">
    <name type="scientific">Burkholderia sp. M701</name>
    <dbReference type="NCBI Taxonomy" id="326454"/>
    <lineage>
        <taxon>Bacteria</taxon>
        <taxon>Pseudomonadati</taxon>
        <taxon>Pseudomonadota</taxon>
        <taxon>Betaproteobacteria</taxon>
        <taxon>Burkholderiales</taxon>
        <taxon>Burkholderiaceae</taxon>
        <taxon>Burkholderia</taxon>
    </lineage>
</organism>
<protein>
    <recommendedName>
        <fullName evidence="2">C2H2-type domain-containing protein</fullName>
    </recommendedName>
</protein>
<keyword evidence="1" id="KW-0614">Plasmid</keyword>
<accession>V5YQH4</accession>
<evidence type="ECO:0000313" key="1">
    <source>
        <dbReference type="EMBL" id="BAO19186.1"/>
    </source>
</evidence>
<reference evidence="1" key="1">
    <citation type="journal article" date="2014" name="Microbiology">
        <title>A 2,4-dichlorophenoxyacetic acid degradation plasmid pM7012 discloses distribution of an unclassified megaplasmid group across bacterial species.</title>
        <authorList>
            <person name="Sakai Y."/>
            <person name="Ogawa N."/>
            <person name="Shimomura Y."/>
            <person name="Fujii T."/>
        </authorList>
    </citation>
    <scope>NUCLEOTIDE SEQUENCE</scope>
    <source>
        <strain evidence="1">M701</strain>
    </source>
</reference>